<gene>
    <name evidence="3" type="ORF">DUNSADRAFT_1236</name>
</gene>
<sequence>MLGRLSSLDILKASQTHSQSFPQGRRSALPLVPRRAPLCRPVHATQEQQQEQQQQEQQQEQVPLGGAWASSDQVSLAVTGQEKKDPFAERTEYNDNFVDLFILNILTRELAIQQGGGVYVPDRPTYDDFVRVSKEIMKGRTADQQKTVILKTLKSLMPGFLITVYRGLFRPAKWSAELNAFMAPLMFFWLVGDMERQRGDIKISPTEVRSQNSIVKIKKCRYLEASGCVGACNNFCKAPTQDFFMNDMGMPLTMKPNFEDLSCEMIFGQVRRICSECEDAVIAFFQHCRCGPREWGFTTEAASNAHKRTCLKVT</sequence>
<evidence type="ECO:0000256" key="1">
    <source>
        <dbReference type="SAM" id="MobiDB-lite"/>
    </source>
</evidence>
<evidence type="ECO:0000259" key="2">
    <source>
        <dbReference type="Pfam" id="PF13225"/>
    </source>
</evidence>
<feature type="compositionally biased region" description="Low complexity" evidence="1">
    <location>
        <begin position="46"/>
        <end position="61"/>
    </location>
</feature>
<keyword evidence="4" id="KW-1185">Reference proteome</keyword>
<protein>
    <recommendedName>
        <fullName evidence="2">Beta-carotene isomerase D27-like C-terminal domain-containing protein</fullName>
    </recommendedName>
</protein>
<dbReference type="PANTHER" id="PTHR33591:SF4">
    <property type="entry name" value="OS08G0114100 PROTEIN"/>
    <property type="match status" value="1"/>
</dbReference>
<organism evidence="3 4">
    <name type="scientific">Dunaliella salina</name>
    <name type="common">Green alga</name>
    <name type="synonym">Protococcus salinus</name>
    <dbReference type="NCBI Taxonomy" id="3046"/>
    <lineage>
        <taxon>Eukaryota</taxon>
        <taxon>Viridiplantae</taxon>
        <taxon>Chlorophyta</taxon>
        <taxon>core chlorophytes</taxon>
        <taxon>Chlorophyceae</taxon>
        <taxon>CS clade</taxon>
        <taxon>Chlamydomonadales</taxon>
        <taxon>Dunaliellaceae</taxon>
        <taxon>Dunaliella</taxon>
    </lineage>
</organism>
<evidence type="ECO:0000313" key="4">
    <source>
        <dbReference type="Proteomes" id="UP000815325"/>
    </source>
</evidence>
<accession>A0ABQ7FXU4</accession>
<dbReference type="InterPro" id="IPR038938">
    <property type="entry name" value="D27-like"/>
</dbReference>
<name>A0ABQ7FXU4_DUNSA</name>
<proteinExistence type="predicted"/>
<evidence type="ECO:0000313" key="3">
    <source>
        <dbReference type="EMBL" id="KAF5827153.1"/>
    </source>
</evidence>
<reference evidence="3" key="1">
    <citation type="submission" date="2017-08" db="EMBL/GenBank/DDBJ databases">
        <authorList>
            <person name="Polle J.E."/>
            <person name="Barry K."/>
            <person name="Cushman J."/>
            <person name="Schmutz J."/>
            <person name="Tran D."/>
            <person name="Hathwaick L.T."/>
            <person name="Yim W.C."/>
            <person name="Jenkins J."/>
            <person name="Mckie-Krisberg Z.M."/>
            <person name="Prochnik S."/>
            <person name="Lindquist E."/>
            <person name="Dockter R.B."/>
            <person name="Adam C."/>
            <person name="Molina H."/>
            <person name="Bunkerborg J."/>
            <person name="Jin E."/>
            <person name="Buchheim M."/>
            <person name="Magnuson J."/>
        </authorList>
    </citation>
    <scope>NUCLEOTIDE SEQUENCE</scope>
    <source>
        <strain evidence="3">CCAP 19/18</strain>
    </source>
</reference>
<feature type="region of interest" description="Disordered" evidence="1">
    <location>
        <begin position="42"/>
        <end position="64"/>
    </location>
</feature>
<dbReference type="Pfam" id="PF13225">
    <property type="entry name" value="D27-like_C"/>
    <property type="match status" value="1"/>
</dbReference>
<dbReference type="PANTHER" id="PTHR33591">
    <property type="entry name" value="BETA-CAROTENE ISOMERASE D27"/>
    <property type="match status" value="1"/>
</dbReference>
<dbReference type="EMBL" id="MU070578">
    <property type="protein sequence ID" value="KAF5827153.1"/>
    <property type="molecule type" value="Genomic_DNA"/>
</dbReference>
<comment type="caution">
    <text evidence="3">The sequence shown here is derived from an EMBL/GenBank/DDBJ whole genome shotgun (WGS) entry which is preliminary data.</text>
</comment>
<dbReference type="Proteomes" id="UP000815325">
    <property type="component" value="Unassembled WGS sequence"/>
</dbReference>
<dbReference type="InterPro" id="IPR025114">
    <property type="entry name" value="D27-like_C"/>
</dbReference>
<feature type="domain" description="Beta-carotene isomerase D27-like C-terminal" evidence="2">
    <location>
        <begin position="189"/>
        <end position="270"/>
    </location>
</feature>